<evidence type="ECO:0000256" key="4">
    <source>
        <dbReference type="ARBA" id="ARBA00014234"/>
    </source>
</evidence>
<sequence length="440" mass="48268">MSRFITGDELGNIKILECCPDIDPSTSEWKFNERILDAPILGNANSSSIEVEKARKAAINRLSITDNNDNLMLAASRSNGTCSVYTLNNEDNELETVQEWKETRLSGGNKFIGLNLTQRGIFWCASNGALGFSNVTPGGDNTEKVAAPYQKASLPTRLCAWRLSGDSTNFAYGGNEVDLSVWDTEQALQTGGIVTQRTDSDSKKRKRGNDLFPGEIWRAKNLPNDSLNLRQPIHITSLTYIPTSSGATSSKSVHIVTGTETGDVRRYDTRSARRPVANWKGIGKIGGIGVVEAGTREHELFVSDKGSNFSALDLRNGHTLYSYKQIQGSITSISPSPGSLLGSTSHDRFFRVHSTVPLSKKAGQQQEERGEVLGKHYMKSVPTAVVFDITSDASDIAKSGKRRDNNEDDSEEDNEDVWAGMQGVDEDSDQEDNQPIVKRR</sequence>
<dbReference type="FunCoup" id="A0A286UUW9">
    <property type="interactions" value="251"/>
</dbReference>
<dbReference type="CDD" id="cd22857">
    <property type="entry name" value="WDR74"/>
    <property type="match status" value="1"/>
</dbReference>
<dbReference type="PANTHER" id="PTHR16038">
    <property type="entry name" value="NOP SEVEN ASSOCIATED PROTEIN 1"/>
    <property type="match status" value="1"/>
</dbReference>
<dbReference type="Gene3D" id="2.130.10.10">
    <property type="entry name" value="YVTN repeat-like/Quinoprotein amine dehydrogenase"/>
    <property type="match status" value="1"/>
</dbReference>
<gene>
    <name evidence="6" type="ORF">PNOK_0031300</name>
</gene>
<dbReference type="GO" id="GO:0042273">
    <property type="term" value="P:ribosomal large subunit biogenesis"/>
    <property type="evidence" value="ECO:0007669"/>
    <property type="project" value="InterPro"/>
</dbReference>
<comment type="subunit">
    <text evidence="3">Component of the pre-66S ribosomal particle.</text>
</comment>
<dbReference type="OrthoDB" id="18388at2759"/>
<reference evidence="6 7" key="1">
    <citation type="journal article" date="2017" name="Mol. Ecol.">
        <title>Comparative and population genomic landscape of Phellinus noxius: A hypervariable fungus causing root rot in trees.</title>
        <authorList>
            <person name="Chung C.L."/>
            <person name="Lee T.J."/>
            <person name="Akiba M."/>
            <person name="Lee H.H."/>
            <person name="Kuo T.H."/>
            <person name="Liu D."/>
            <person name="Ke H.M."/>
            <person name="Yokoi T."/>
            <person name="Roa M.B."/>
            <person name="Lu M.J."/>
            <person name="Chang Y.Y."/>
            <person name="Ann P.J."/>
            <person name="Tsai J.N."/>
            <person name="Chen C.Y."/>
            <person name="Tzean S.S."/>
            <person name="Ota Y."/>
            <person name="Hattori T."/>
            <person name="Sahashi N."/>
            <person name="Liou R.F."/>
            <person name="Kikuchi T."/>
            <person name="Tsai I.J."/>
        </authorList>
    </citation>
    <scope>NUCLEOTIDE SEQUENCE [LARGE SCALE GENOMIC DNA]</scope>
    <source>
        <strain evidence="6 7">FFPRI411160</strain>
    </source>
</reference>
<evidence type="ECO:0000256" key="1">
    <source>
        <dbReference type="ARBA" id="ARBA00002889"/>
    </source>
</evidence>
<dbReference type="Proteomes" id="UP000217199">
    <property type="component" value="Unassembled WGS sequence"/>
</dbReference>
<evidence type="ECO:0000313" key="7">
    <source>
        <dbReference type="Proteomes" id="UP000217199"/>
    </source>
</evidence>
<dbReference type="EMBL" id="NBII01000001">
    <property type="protein sequence ID" value="PAV23245.1"/>
    <property type="molecule type" value="Genomic_DNA"/>
</dbReference>
<dbReference type="STRING" id="2282107.A0A286UUW9"/>
<feature type="region of interest" description="Disordered" evidence="5">
    <location>
        <begin position="396"/>
        <end position="440"/>
    </location>
</feature>
<evidence type="ECO:0000313" key="6">
    <source>
        <dbReference type="EMBL" id="PAV23245.1"/>
    </source>
</evidence>
<protein>
    <recommendedName>
        <fullName evidence="4">Ribosome biogenesis protein NSA1</fullName>
    </recommendedName>
</protein>
<evidence type="ECO:0000256" key="5">
    <source>
        <dbReference type="SAM" id="MobiDB-lite"/>
    </source>
</evidence>
<organism evidence="6 7">
    <name type="scientific">Pyrrhoderma noxium</name>
    <dbReference type="NCBI Taxonomy" id="2282107"/>
    <lineage>
        <taxon>Eukaryota</taxon>
        <taxon>Fungi</taxon>
        <taxon>Dikarya</taxon>
        <taxon>Basidiomycota</taxon>
        <taxon>Agaricomycotina</taxon>
        <taxon>Agaricomycetes</taxon>
        <taxon>Hymenochaetales</taxon>
        <taxon>Hymenochaetaceae</taxon>
        <taxon>Pyrrhoderma</taxon>
    </lineage>
</organism>
<dbReference type="GO" id="GO:0005730">
    <property type="term" value="C:nucleolus"/>
    <property type="evidence" value="ECO:0007669"/>
    <property type="project" value="InterPro"/>
</dbReference>
<accession>A0A286UUW9</accession>
<keyword evidence="7" id="KW-1185">Reference proteome</keyword>
<dbReference type="AlphaFoldDB" id="A0A286UUW9"/>
<comment type="caution">
    <text evidence="6">The sequence shown here is derived from an EMBL/GenBank/DDBJ whole genome shotgun (WGS) entry which is preliminary data.</text>
</comment>
<dbReference type="InterPro" id="IPR015943">
    <property type="entry name" value="WD40/YVTN_repeat-like_dom_sf"/>
</dbReference>
<dbReference type="GO" id="GO:0030687">
    <property type="term" value="C:preribosome, large subunit precursor"/>
    <property type="evidence" value="ECO:0007669"/>
    <property type="project" value="TreeGrafter"/>
</dbReference>
<evidence type="ECO:0000256" key="3">
    <source>
        <dbReference type="ARBA" id="ARBA00011187"/>
    </source>
</evidence>
<name>A0A286UUW9_9AGAM</name>
<comment type="function">
    <text evidence="1">Involved in the biogenesis of the 60S ribosomal subunit.</text>
</comment>
<feature type="compositionally biased region" description="Acidic residues" evidence="5">
    <location>
        <begin position="406"/>
        <end position="416"/>
    </location>
</feature>
<dbReference type="SUPFAM" id="SSF50978">
    <property type="entry name" value="WD40 repeat-like"/>
    <property type="match status" value="1"/>
</dbReference>
<dbReference type="InParanoid" id="A0A286UUW9"/>
<dbReference type="InterPro" id="IPR036322">
    <property type="entry name" value="WD40_repeat_dom_sf"/>
</dbReference>
<evidence type="ECO:0000256" key="2">
    <source>
        <dbReference type="ARBA" id="ARBA00007861"/>
    </source>
</evidence>
<proteinExistence type="inferred from homology"/>
<dbReference type="InterPro" id="IPR037379">
    <property type="entry name" value="WDR74/Nsa1"/>
</dbReference>
<dbReference type="PANTHER" id="PTHR16038:SF4">
    <property type="entry name" value="WD REPEAT-CONTAINING PROTEIN 74"/>
    <property type="match status" value="1"/>
</dbReference>
<comment type="similarity">
    <text evidence="2">Belongs to the NSA1 family.</text>
</comment>